<evidence type="ECO:0000313" key="1">
    <source>
        <dbReference type="EMBL" id="ASU36683.1"/>
    </source>
</evidence>
<dbReference type="Pfam" id="PF03663">
    <property type="entry name" value="Glyco_hydro_76"/>
    <property type="match status" value="1"/>
</dbReference>
<dbReference type="Proteomes" id="UP000215002">
    <property type="component" value="Chromosome"/>
</dbReference>
<dbReference type="PIRSF" id="PIRSF021505">
    <property type="entry name" value="O_gly_hdrol"/>
    <property type="match status" value="1"/>
</dbReference>
<sequence>MRNFFYTLFFILGLAFIGCTKPYHLPAPQSLKPVPVVQSANFTLKDADTAYTAFNSYFYNPTARLYYNATDKSGIGAIWTQAIYWDLAMDVYERTKSPSQLTMVNDMYAGGANQYDNYNWNNQTTWFIYDDMMWWVTALARANQLTGNTAYLQNAVAGFNHVWAGSYDSVDGGMFWDFQHSGKNACINYPTVIAAVRLYQITKDTSYLAKAKSIYAWSKANLFNATSGEVADHKIGNNPPGYQDYTYNQGTAIGAGVMLYQVTNDATYLADAKLAADYTQNKMCVNGILPAEGDFNEQGVLKAIFAQYLMMLINDGGQKQYLAWIQKNVNSGWANRDKARNLTYRNYAVACPTGIIQSYEASSVVTLMQICPPSQ</sequence>
<accession>A0A223P3J1</accession>
<dbReference type="PANTHER" id="PTHR47791:SF3">
    <property type="entry name" value="MEIOTICALLY UP-REGULATED GENE 191 PROTEIN"/>
    <property type="match status" value="1"/>
</dbReference>
<dbReference type="InterPro" id="IPR005198">
    <property type="entry name" value="Glyco_hydro_76"/>
</dbReference>
<dbReference type="EMBL" id="CP022743">
    <property type="protein sequence ID" value="ASU36683.1"/>
    <property type="molecule type" value="Genomic_DNA"/>
</dbReference>
<gene>
    <name evidence="1" type="ORF">MuYL_4800</name>
</gene>
<protein>
    <submittedName>
        <fullName evidence="1">Alpha-1,6-mannanase</fullName>
    </submittedName>
</protein>
<reference evidence="1 2" key="1">
    <citation type="submission" date="2017-08" db="EMBL/GenBank/DDBJ databases">
        <title>Complete genome sequence of Mucilaginibacter sp. strain BJC16-A31.</title>
        <authorList>
            <consortium name="Henan University of Science and Technology"/>
            <person name="You X."/>
        </authorList>
    </citation>
    <scope>NUCLEOTIDE SEQUENCE [LARGE SCALE GENOMIC DNA]</scope>
    <source>
        <strain evidence="1 2">BJC16-A31</strain>
    </source>
</reference>
<dbReference type="InterPro" id="IPR053169">
    <property type="entry name" value="MUG_Protein"/>
</dbReference>
<dbReference type="PROSITE" id="PS51257">
    <property type="entry name" value="PROKAR_LIPOPROTEIN"/>
    <property type="match status" value="1"/>
</dbReference>
<dbReference type="SUPFAM" id="SSF48208">
    <property type="entry name" value="Six-hairpin glycosidases"/>
    <property type="match status" value="1"/>
</dbReference>
<organism evidence="1 2">
    <name type="scientific">Mucilaginibacter xinganensis</name>
    <dbReference type="NCBI Taxonomy" id="1234841"/>
    <lineage>
        <taxon>Bacteria</taxon>
        <taxon>Pseudomonadati</taxon>
        <taxon>Bacteroidota</taxon>
        <taxon>Sphingobacteriia</taxon>
        <taxon>Sphingobacteriales</taxon>
        <taxon>Sphingobacteriaceae</taxon>
        <taxon>Mucilaginibacter</taxon>
    </lineage>
</organism>
<dbReference type="Gene3D" id="1.50.10.20">
    <property type="match status" value="1"/>
</dbReference>
<proteinExistence type="predicted"/>
<dbReference type="InterPro" id="IPR014512">
    <property type="entry name" value="O_gly_hydro"/>
</dbReference>
<name>A0A223P3J1_9SPHI</name>
<dbReference type="AlphaFoldDB" id="A0A223P3J1"/>
<dbReference type="RefSeq" id="WP_094572669.1">
    <property type="nucleotide sequence ID" value="NZ_CP022743.1"/>
</dbReference>
<dbReference type="InterPro" id="IPR008928">
    <property type="entry name" value="6-hairpin_glycosidase_sf"/>
</dbReference>
<dbReference type="OrthoDB" id="6387072at2"/>
<dbReference type="PANTHER" id="PTHR47791">
    <property type="entry name" value="MEIOTICALLY UP-REGULATED GENE 191 PROTEIN"/>
    <property type="match status" value="1"/>
</dbReference>
<keyword evidence="2" id="KW-1185">Reference proteome</keyword>
<evidence type="ECO:0000313" key="2">
    <source>
        <dbReference type="Proteomes" id="UP000215002"/>
    </source>
</evidence>
<dbReference type="GO" id="GO:0005975">
    <property type="term" value="P:carbohydrate metabolic process"/>
    <property type="evidence" value="ECO:0007669"/>
    <property type="project" value="InterPro"/>
</dbReference>
<dbReference type="KEGG" id="muc:MuYL_4800"/>